<evidence type="ECO:0000313" key="2">
    <source>
        <dbReference type="EMBL" id="OIJ97064.1"/>
    </source>
</evidence>
<gene>
    <name evidence="2" type="ORF">BIV23_31740</name>
</gene>
<sequence length="261" mass="29379">MTTPYPTPDFGFAEEGYDERQPVVLLLDTSASMGRPAEAPPIDELNDALRRWFEGERTKPRLRARVEVCLVAFDSRVRVFDPGLGLLVPAEGAKAEGLFVRMNGMRPPRLEASGLTRLTEAVETALELARDRYRTLQDQRVPVRRPFLWVLTDGAPSDAEGRRMDPADLAETARKVRVGEEQGAFVLQAIGVRGADLDLLRVLAPKAALMLKDLDFGTILDLLFQSSDRVTPDKAADDVHAEMDRHLKQQERLRRLEERHR</sequence>
<evidence type="ECO:0000259" key="1">
    <source>
        <dbReference type="PROSITE" id="PS50234"/>
    </source>
</evidence>
<dbReference type="OrthoDB" id="9806395at2"/>
<feature type="domain" description="VWFA" evidence="1">
    <location>
        <begin position="22"/>
        <end position="227"/>
    </location>
</feature>
<dbReference type="PROSITE" id="PS50234">
    <property type="entry name" value="VWFA"/>
    <property type="match status" value="1"/>
</dbReference>
<dbReference type="Proteomes" id="UP000179642">
    <property type="component" value="Unassembled WGS sequence"/>
</dbReference>
<dbReference type="SUPFAM" id="SSF53300">
    <property type="entry name" value="vWA-like"/>
    <property type="match status" value="1"/>
</dbReference>
<dbReference type="SMART" id="SM00327">
    <property type="entry name" value="VWA"/>
    <property type="match status" value="1"/>
</dbReference>
<dbReference type="EMBL" id="MLYO01000059">
    <property type="protein sequence ID" value="OIJ97064.1"/>
    <property type="molecule type" value="Genomic_DNA"/>
</dbReference>
<name>A0A1S2PW05_9ACTN</name>
<evidence type="ECO:0000313" key="3">
    <source>
        <dbReference type="Proteomes" id="UP000179642"/>
    </source>
</evidence>
<keyword evidence="3" id="KW-1185">Reference proteome</keyword>
<proteinExistence type="predicted"/>
<organism evidence="2 3">
    <name type="scientific">Streptomyces monashensis</name>
    <dbReference type="NCBI Taxonomy" id="1678012"/>
    <lineage>
        <taxon>Bacteria</taxon>
        <taxon>Bacillati</taxon>
        <taxon>Actinomycetota</taxon>
        <taxon>Actinomycetes</taxon>
        <taxon>Kitasatosporales</taxon>
        <taxon>Streptomycetaceae</taxon>
        <taxon>Streptomyces</taxon>
    </lineage>
</organism>
<dbReference type="Gene3D" id="3.40.50.410">
    <property type="entry name" value="von Willebrand factor, type A domain"/>
    <property type="match status" value="1"/>
</dbReference>
<comment type="caution">
    <text evidence="2">The sequence shown here is derived from an EMBL/GenBank/DDBJ whole genome shotgun (WGS) entry which is preliminary data.</text>
</comment>
<dbReference type="RefSeq" id="WP_071384431.1">
    <property type="nucleotide sequence ID" value="NZ_MLYO01000059.1"/>
</dbReference>
<dbReference type="InterPro" id="IPR036465">
    <property type="entry name" value="vWFA_dom_sf"/>
</dbReference>
<dbReference type="AlphaFoldDB" id="A0A1S2PW05"/>
<accession>A0A1S2PW05</accession>
<protein>
    <recommendedName>
        <fullName evidence="1">VWFA domain-containing protein</fullName>
    </recommendedName>
</protein>
<dbReference type="InterPro" id="IPR002035">
    <property type="entry name" value="VWF_A"/>
</dbReference>
<reference evidence="2 3" key="1">
    <citation type="submission" date="2016-10" db="EMBL/GenBank/DDBJ databases">
        <title>Genome sequence of Streptomyces sp. MUSC 1.</title>
        <authorList>
            <person name="Lee L.-H."/>
            <person name="Ser H.-L."/>
            <person name="Law J.W.-F."/>
        </authorList>
    </citation>
    <scope>NUCLEOTIDE SEQUENCE [LARGE SCALE GENOMIC DNA]</scope>
    <source>
        <strain evidence="2 3">MUSC 1</strain>
    </source>
</reference>